<dbReference type="InterPro" id="IPR008727">
    <property type="entry name" value="PAAR_motif"/>
</dbReference>
<evidence type="ECO:0008006" key="3">
    <source>
        <dbReference type="Google" id="ProtNLM"/>
    </source>
</evidence>
<sequence length="198" mass="20215">MEIYMGRKMIGIGAPTSTGGSVLEGNVGINIDSAVSTSSIGHLASCPACSKGKGPIIAVGPRTITLPAGLVALEGDYVACGCPPQSNKVMSAQSSVYGGAEHNKADFSGITAVLNRPKSITDISLSYGDEQIPVKSVSRFYTDLNIHVTTSGYLPGETVTVNISGPTEKALTGIVGVKGVAIIPNAFASEIIDMEGEA</sequence>
<organism evidence="1 2">
    <name type="scientific">Pseudomonas mandelii JR-1</name>
    <dbReference type="NCBI Taxonomy" id="1147786"/>
    <lineage>
        <taxon>Bacteria</taxon>
        <taxon>Pseudomonadati</taxon>
        <taxon>Pseudomonadota</taxon>
        <taxon>Gammaproteobacteria</taxon>
        <taxon>Pseudomonadales</taxon>
        <taxon>Pseudomonadaceae</taxon>
        <taxon>Pseudomonas</taxon>
    </lineage>
</organism>
<dbReference type="AlphaFoldDB" id="A0A024EBS9"/>
<evidence type="ECO:0000313" key="1">
    <source>
        <dbReference type="EMBL" id="AHZ70081.1"/>
    </source>
</evidence>
<dbReference type="Pfam" id="PF05488">
    <property type="entry name" value="PAAR_motif"/>
    <property type="match status" value="1"/>
</dbReference>
<proteinExistence type="predicted"/>
<protein>
    <recommendedName>
        <fullName evidence="3">PAAR domain-containing protein</fullName>
    </recommendedName>
</protein>
<name>A0A024EBS9_9PSED</name>
<reference evidence="1 2" key="1">
    <citation type="journal article" date="2012" name="J. Bacteriol.">
        <title>Genome sequence of cold-adapted Pseudomonas mandelii strain JR-1.</title>
        <authorList>
            <person name="Jang S.H."/>
            <person name="Kim J."/>
            <person name="Kim J."/>
            <person name="Hong S."/>
            <person name="Lee C."/>
        </authorList>
    </citation>
    <scope>NUCLEOTIDE SEQUENCE [LARGE SCALE GENOMIC DNA]</scope>
    <source>
        <strain evidence="1 2">JR-1</strain>
    </source>
</reference>
<dbReference type="KEGG" id="pman:OU5_3002"/>
<accession>A0A024EBS9</accession>
<dbReference type="HOGENOM" id="CLU_113188_2_0_6"/>
<gene>
    <name evidence="1" type="ORF">OU5_3002</name>
</gene>
<evidence type="ECO:0000313" key="2">
    <source>
        <dbReference type="Proteomes" id="UP000026913"/>
    </source>
</evidence>
<dbReference type="EMBL" id="CP005960">
    <property type="protein sequence ID" value="AHZ70081.1"/>
    <property type="molecule type" value="Genomic_DNA"/>
</dbReference>
<dbReference type="Proteomes" id="UP000026913">
    <property type="component" value="Chromosome"/>
</dbReference>
<dbReference type="CDD" id="cd14744">
    <property type="entry name" value="PAAR_CT_2"/>
    <property type="match status" value="1"/>
</dbReference>